<dbReference type="RefSeq" id="WP_008384130.1">
    <property type="nucleotide sequence ID" value="NZ_AOIV01000006.1"/>
</dbReference>
<evidence type="ECO:0000259" key="2">
    <source>
        <dbReference type="PROSITE" id="PS51462"/>
    </source>
</evidence>
<dbReference type="InParanoid" id="M0DF12"/>
<dbReference type="Pfam" id="PF00293">
    <property type="entry name" value="NUDIX"/>
    <property type="match status" value="1"/>
</dbReference>
<sequence>MDHVVTCFVRNRGEVLFTRRSDRAGTYSGRWAGVSGYVEEDNDEAEFDARRELREETGLGGASIRLLRIGETLTVEDEEGSFVVHPFLFESTTREVRPNEELAAVEWVDPTAMRDRETVPRLWETWRRVAPRVDDVRDDRTHGSTWISARALEVLRDAAVEADDWESVAGVGRDLRDARPSMAAVANRVNRVLATAERRPEAVSAAAVRALSDAYAANEGSSSTVVERLRDAGATGVATLSRSGTVAECLREFDPDSVLVAESRPEREGVGVAETVAEETAAAVTLTTEAALPAALADGDVAPDAVVVGADAVLPDGSVVNKTGTTGLALAAREAGVPVYVVAARDKIRSTGDERVATEASPAESVYDGEESIGVFAPTFERVPDRLVDGLATEDGLLDGDGARRVAAEHAEHAAWDRRNDE</sequence>
<dbReference type="Gene3D" id="3.40.50.10470">
    <property type="entry name" value="Translation initiation factor eif-2b, domain 2"/>
    <property type="match status" value="1"/>
</dbReference>
<comment type="similarity">
    <text evidence="1">Belongs to the eIF-2B alpha/beta/delta subunits family.</text>
</comment>
<organism evidence="3 4">
    <name type="scientific">Halogeometricum pallidum JCM 14848</name>
    <dbReference type="NCBI Taxonomy" id="1227487"/>
    <lineage>
        <taxon>Archaea</taxon>
        <taxon>Methanobacteriati</taxon>
        <taxon>Methanobacteriota</taxon>
        <taxon>Stenosarchaea group</taxon>
        <taxon>Halobacteria</taxon>
        <taxon>Halobacteriales</taxon>
        <taxon>Haloferacaceae</taxon>
        <taxon>Halogeometricum</taxon>
    </lineage>
</organism>
<dbReference type="GO" id="GO:0046523">
    <property type="term" value="F:S-methyl-5-thioribose-1-phosphate isomerase activity"/>
    <property type="evidence" value="ECO:0007669"/>
    <property type="project" value="TreeGrafter"/>
</dbReference>
<dbReference type="GO" id="GO:0003743">
    <property type="term" value="F:translation initiation factor activity"/>
    <property type="evidence" value="ECO:0007669"/>
    <property type="project" value="UniProtKB-KW"/>
</dbReference>
<dbReference type="PROSITE" id="PS51462">
    <property type="entry name" value="NUDIX"/>
    <property type="match status" value="1"/>
</dbReference>
<dbReference type="Pfam" id="PF01008">
    <property type="entry name" value="IF-2B"/>
    <property type="match status" value="1"/>
</dbReference>
<dbReference type="SUPFAM" id="SSF55811">
    <property type="entry name" value="Nudix"/>
    <property type="match status" value="1"/>
</dbReference>
<dbReference type="Gene3D" id="3.90.79.10">
    <property type="entry name" value="Nucleoside Triphosphate Pyrophosphohydrolase"/>
    <property type="match status" value="1"/>
</dbReference>
<dbReference type="OrthoDB" id="27639at2157"/>
<name>M0DF12_HALPD</name>
<dbReference type="InterPro" id="IPR000086">
    <property type="entry name" value="NUDIX_hydrolase_dom"/>
</dbReference>
<dbReference type="PANTHER" id="PTHR43475:SF3">
    <property type="entry name" value="TRANSLATION INITIATION FACTOR EIF-2B SUBUNIT FAMILY PROTEIN (AFU_ORTHOLOGUE AFUA_2G14290)"/>
    <property type="match status" value="1"/>
</dbReference>
<keyword evidence="4" id="KW-1185">Reference proteome</keyword>
<dbReference type="InterPro" id="IPR015797">
    <property type="entry name" value="NUDIX_hydrolase-like_dom_sf"/>
</dbReference>
<dbReference type="InterPro" id="IPR042529">
    <property type="entry name" value="IF_2B-like_C"/>
</dbReference>
<dbReference type="Proteomes" id="UP000011513">
    <property type="component" value="Unassembled WGS sequence"/>
</dbReference>
<dbReference type="EMBL" id="AOIV01000006">
    <property type="protein sequence ID" value="ELZ34076.1"/>
    <property type="molecule type" value="Genomic_DNA"/>
</dbReference>
<comment type="caution">
    <text evidence="3">The sequence shown here is derived from an EMBL/GenBank/DDBJ whole genome shotgun (WGS) entry which is preliminary data.</text>
</comment>
<dbReference type="eggNOG" id="arCOG01127">
    <property type="taxonomic scope" value="Archaea"/>
</dbReference>
<gene>
    <name evidence="3" type="ORF">C474_03925</name>
</gene>
<dbReference type="PATRIC" id="fig|1227487.5.peg.796"/>
<accession>M0DF12</accession>
<protein>
    <submittedName>
        <fullName evidence="3">Translation initiation factor 2b subunit, eif-2b alpha/beta/delta family protein</fullName>
    </submittedName>
</protein>
<dbReference type="PANTHER" id="PTHR43475">
    <property type="entry name" value="METHYLTHIORIBOSE-1-PHOSPHATE ISOMERASE"/>
    <property type="match status" value="1"/>
</dbReference>
<dbReference type="SUPFAM" id="SSF100950">
    <property type="entry name" value="NagB/RpiA/CoA transferase-like"/>
    <property type="match status" value="1"/>
</dbReference>
<dbReference type="GO" id="GO:0019509">
    <property type="term" value="P:L-methionine salvage from methylthioadenosine"/>
    <property type="evidence" value="ECO:0007669"/>
    <property type="project" value="TreeGrafter"/>
</dbReference>
<dbReference type="AlphaFoldDB" id="M0DF12"/>
<dbReference type="InterPro" id="IPR037171">
    <property type="entry name" value="NagB/RpiA_transferase-like"/>
</dbReference>
<dbReference type="InterPro" id="IPR000649">
    <property type="entry name" value="IF-2B-related"/>
</dbReference>
<evidence type="ECO:0000256" key="1">
    <source>
        <dbReference type="RuleBase" id="RU003814"/>
    </source>
</evidence>
<evidence type="ECO:0000313" key="3">
    <source>
        <dbReference type="EMBL" id="ELZ34076.1"/>
    </source>
</evidence>
<keyword evidence="3" id="KW-0396">Initiation factor</keyword>
<reference evidence="3 4" key="1">
    <citation type="journal article" date="2014" name="PLoS Genet.">
        <title>Phylogenetically driven sequencing of extremely halophilic archaea reveals strategies for static and dynamic osmo-response.</title>
        <authorList>
            <person name="Becker E.A."/>
            <person name="Seitzer P.M."/>
            <person name="Tritt A."/>
            <person name="Larsen D."/>
            <person name="Krusor M."/>
            <person name="Yao A.I."/>
            <person name="Wu D."/>
            <person name="Madern D."/>
            <person name="Eisen J.A."/>
            <person name="Darling A.E."/>
            <person name="Facciotti M.T."/>
        </authorList>
    </citation>
    <scope>NUCLEOTIDE SEQUENCE [LARGE SCALE GENOMIC DNA]</scope>
    <source>
        <strain evidence="3 4">JCM 14848</strain>
    </source>
</reference>
<keyword evidence="3" id="KW-0648">Protein biosynthesis</keyword>
<feature type="domain" description="Nudix hydrolase" evidence="2">
    <location>
        <begin position="1"/>
        <end position="135"/>
    </location>
</feature>
<proteinExistence type="inferred from homology"/>
<evidence type="ECO:0000313" key="4">
    <source>
        <dbReference type="Proteomes" id="UP000011513"/>
    </source>
</evidence>